<dbReference type="EMBL" id="MN934958">
    <property type="protein sequence ID" value="QHU78318.1"/>
    <property type="molecule type" value="Genomic_DNA"/>
</dbReference>
<evidence type="ECO:0000313" key="1">
    <source>
        <dbReference type="EMBL" id="QHU78318.1"/>
    </source>
</evidence>
<keyword evidence="1" id="KW-0496">Mitochondrion</keyword>
<dbReference type="GeneID" id="44153609"/>
<sequence length="125" mass="13918">MMHHSEAIIDHGSAKMRSSVGGIDYLINQVMQKSQALIDRSSREMMQQSKALIDRMINQVMHPSRGGIDHSSSGGVMHCCVTTIDHGTAMMQQSEALIDHFFPKNDASLCNNDRSWLRHDASLPP</sequence>
<geneLocation type="mitochondrion" evidence="1"/>
<gene>
    <name evidence="1" type="primary">Ddit3</name>
</gene>
<reference evidence="1" key="1">
    <citation type="submission" date="2020-01" db="EMBL/GenBank/DDBJ databases">
        <title>The complete mitocondrion genome of Heveochlorella roystonensis contains a large direct repeat.</title>
        <authorList>
            <person name="Zhang J."/>
        </authorList>
    </citation>
    <scope>NUCLEOTIDE SEQUENCE</scope>
</reference>
<protein>
    <submittedName>
        <fullName evidence="1">DNA damage-inducible transcript 3 protein</fullName>
    </submittedName>
</protein>
<dbReference type="AlphaFoldDB" id="A0A6C0MBB7"/>
<accession>A0A6C0MBB7</accession>
<dbReference type="RefSeq" id="YP_009733022.1">
    <property type="nucleotide sequence ID" value="NC_046060.1"/>
</dbReference>
<organism evidence="1">
    <name type="scientific">Jaagichlorella roystonensis</name>
    <dbReference type="NCBI Taxonomy" id="1052852"/>
    <lineage>
        <taxon>Eukaryota</taxon>
        <taxon>Viridiplantae</taxon>
        <taxon>Chlorophyta</taxon>
        <taxon>core chlorophytes</taxon>
        <taxon>Trebouxiophyceae</taxon>
        <taxon>Watanabeales</taxon>
        <taxon>Watanabeaceae</taxon>
        <taxon>Jaagichlorella</taxon>
    </lineage>
</organism>
<proteinExistence type="predicted"/>
<name>A0A6C0MBB7_9CHLO</name>